<comment type="subcellular location">
    <subcellularLocation>
        <location evidence="1 10">Golgi apparatus membrane</location>
        <topology evidence="1 10">Single-pass type II membrane protein</topology>
    </subcellularLocation>
</comment>
<dbReference type="InterPro" id="IPR002659">
    <property type="entry name" value="Glyco_trans_31"/>
</dbReference>
<evidence type="ECO:0000256" key="6">
    <source>
        <dbReference type="ARBA" id="ARBA00022968"/>
    </source>
</evidence>
<keyword evidence="8 10" id="KW-0333">Golgi apparatus</keyword>
<evidence type="ECO:0000256" key="2">
    <source>
        <dbReference type="ARBA" id="ARBA00008661"/>
    </source>
</evidence>
<keyword evidence="9" id="KW-0472">Membrane</keyword>
<evidence type="ECO:0000256" key="5">
    <source>
        <dbReference type="ARBA" id="ARBA00022692"/>
    </source>
</evidence>
<keyword evidence="4" id="KW-0808">Transferase</keyword>
<evidence type="ECO:0000256" key="4">
    <source>
        <dbReference type="ARBA" id="ARBA00022679"/>
    </source>
</evidence>
<keyword evidence="11" id="KW-1185">Reference proteome</keyword>
<dbReference type="RefSeq" id="XP_065675057.1">
    <property type="nucleotide sequence ID" value="XM_065818985.1"/>
</dbReference>
<evidence type="ECO:0000256" key="1">
    <source>
        <dbReference type="ARBA" id="ARBA00004323"/>
    </source>
</evidence>
<evidence type="ECO:0000256" key="9">
    <source>
        <dbReference type="ARBA" id="ARBA00023136"/>
    </source>
</evidence>
<gene>
    <name evidence="12" type="primary">LOC105845971</name>
</gene>
<evidence type="ECO:0000256" key="10">
    <source>
        <dbReference type="RuleBase" id="RU363063"/>
    </source>
</evidence>
<proteinExistence type="inferred from homology"/>
<evidence type="ECO:0000256" key="8">
    <source>
        <dbReference type="ARBA" id="ARBA00023034"/>
    </source>
</evidence>
<dbReference type="PANTHER" id="PTHR11214">
    <property type="entry name" value="BETA-1,3-N-ACETYLGLUCOSAMINYLTRANSFERASE"/>
    <property type="match status" value="1"/>
</dbReference>
<keyword evidence="6" id="KW-0735">Signal-anchor</keyword>
<dbReference type="GeneID" id="105845971"/>
<dbReference type="EC" id="2.4.1.-" evidence="10"/>
<dbReference type="Pfam" id="PF01762">
    <property type="entry name" value="Galactosyl_T"/>
    <property type="match status" value="1"/>
</dbReference>
<evidence type="ECO:0000256" key="3">
    <source>
        <dbReference type="ARBA" id="ARBA00022676"/>
    </source>
</evidence>
<evidence type="ECO:0000256" key="7">
    <source>
        <dbReference type="ARBA" id="ARBA00022989"/>
    </source>
</evidence>
<dbReference type="Gene3D" id="3.90.550.50">
    <property type="match status" value="1"/>
</dbReference>
<dbReference type="Proteomes" id="UP001652625">
    <property type="component" value="Chromosome 15"/>
</dbReference>
<keyword evidence="5" id="KW-0812">Transmembrane</keyword>
<keyword evidence="7" id="KW-1133">Transmembrane helix</keyword>
<evidence type="ECO:0000313" key="11">
    <source>
        <dbReference type="Proteomes" id="UP001652625"/>
    </source>
</evidence>
<name>A0ABM4DKK5_HYDVU</name>
<reference evidence="12" key="1">
    <citation type="submission" date="2025-08" db="UniProtKB">
        <authorList>
            <consortium name="RefSeq"/>
        </authorList>
    </citation>
    <scope>IDENTIFICATION</scope>
</reference>
<keyword evidence="3 10" id="KW-0328">Glycosyltransferase</keyword>
<evidence type="ECO:0000313" key="12">
    <source>
        <dbReference type="RefSeq" id="XP_065675057.1"/>
    </source>
</evidence>
<sequence length="404" mass="46745">MDMRKNAFLSMRKIKMVCSVLTTLLVLALFLTSTQIKELNVKSKALFINAPESIIYETKEIEDKGLTQLTRMHHKHFLLKNVLEKLNKTNNVNTYRGPTLSKNVMHHKNHRNKSKISEKNLNKESEALEKIIFDFVKKNSSIIYTTVILISSRVNHTERRNLIRESWGSSSFWSTNEKYLIVFVVGIVTAKKTVKKMLEEAKVTKDILYLNVAEDFYLLAEKVIIGLTWTKNNLKFRSILKGDDDTFMNIDNIIKFIKLNHVKNGYFGNKITGAQVIRTGRYMVTKEDWNRDYYYPYCSGGGFLLTNSSVFKMIPTFDLQKIFRIDDAFIGEVAFQAGITVHGVNGFYMFNFGCEFRKDIMVSHPSSDLGCNSFLLKRHLIDNKKIPRDVKLESIKCYRNVSDC</sequence>
<protein>
    <recommendedName>
        <fullName evidence="10">Hexosyltransferase</fullName>
        <ecNumber evidence="10">2.4.1.-</ecNumber>
    </recommendedName>
</protein>
<dbReference type="PANTHER" id="PTHR11214:SF365">
    <property type="entry name" value="HEXOSYLTRANSFERASE"/>
    <property type="match status" value="1"/>
</dbReference>
<organism evidence="11 12">
    <name type="scientific">Hydra vulgaris</name>
    <name type="common">Hydra</name>
    <name type="synonym">Hydra attenuata</name>
    <dbReference type="NCBI Taxonomy" id="6087"/>
    <lineage>
        <taxon>Eukaryota</taxon>
        <taxon>Metazoa</taxon>
        <taxon>Cnidaria</taxon>
        <taxon>Hydrozoa</taxon>
        <taxon>Hydroidolina</taxon>
        <taxon>Anthoathecata</taxon>
        <taxon>Aplanulata</taxon>
        <taxon>Hydridae</taxon>
        <taxon>Hydra</taxon>
    </lineage>
</organism>
<accession>A0ABM4DKK5</accession>
<comment type="similarity">
    <text evidence="2 10">Belongs to the glycosyltransferase 31 family.</text>
</comment>